<dbReference type="Proteomes" id="UP000789831">
    <property type="component" value="Unassembled WGS sequence"/>
</dbReference>
<keyword evidence="3" id="KW-0378">Hydrolase</keyword>
<dbReference type="GO" id="GO:0003724">
    <property type="term" value="F:RNA helicase activity"/>
    <property type="evidence" value="ECO:0007669"/>
    <property type="project" value="UniProtKB-EC"/>
</dbReference>
<dbReference type="InterPro" id="IPR014001">
    <property type="entry name" value="Helicase_ATP-bd"/>
</dbReference>
<dbReference type="EMBL" id="CAJVPL010000762">
    <property type="protein sequence ID" value="CAG8527597.1"/>
    <property type="molecule type" value="Genomic_DNA"/>
</dbReference>
<dbReference type="InterPro" id="IPR011545">
    <property type="entry name" value="DEAD/DEAH_box_helicase_dom"/>
</dbReference>
<accession>A0A9N9AE55</accession>
<evidence type="ECO:0000256" key="4">
    <source>
        <dbReference type="ARBA" id="ARBA00022806"/>
    </source>
</evidence>
<gene>
    <name evidence="9" type="ORF">AGERDE_LOCUS5551</name>
</gene>
<dbReference type="PANTHER" id="PTHR47959:SF1">
    <property type="entry name" value="ATP-DEPENDENT RNA HELICASE DBPA"/>
    <property type="match status" value="1"/>
</dbReference>
<dbReference type="Pfam" id="PF00270">
    <property type="entry name" value="DEAD"/>
    <property type="match status" value="1"/>
</dbReference>
<evidence type="ECO:0000313" key="10">
    <source>
        <dbReference type="Proteomes" id="UP000789831"/>
    </source>
</evidence>
<evidence type="ECO:0000256" key="2">
    <source>
        <dbReference type="ARBA" id="ARBA00022741"/>
    </source>
</evidence>
<organism evidence="9 10">
    <name type="scientific">Ambispora gerdemannii</name>
    <dbReference type="NCBI Taxonomy" id="144530"/>
    <lineage>
        <taxon>Eukaryota</taxon>
        <taxon>Fungi</taxon>
        <taxon>Fungi incertae sedis</taxon>
        <taxon>Mucoromycota</taxon>
        <taxon>Glomeromycotina</taxon>
        <taxon>Glomeromycetes</taxon>
        <taxon>Archaeosporales</taxon>
        <taxon>Ambisporaceae</taxon>
        <taxon>Ambispora</taxon>
    </lineage>
</organism>
<keyword evidence="10" id="KW-1185">Reference proteome</keyword>
<dbReference type="InterPro" id="IPR050079">
    <property type="entry name" value="DEAD_box_RNA_helicase"/>
</dbReference>
<comment type="catalytic activity">
    <reaction evidence="7">
        <text>ATP + H2O = ADP + phosphate + H(+)</text>
        <dbReference type="Rhea" id="RHEA:13065"/>
        <dbReference type="ChEBI" id="CHEBI:15377"/>
        <dbReference type="ChEBI" id="CHEBI:15378"/>
        <dbReference type="ChEBI" id="CHEBI:30616"/>
        <dbReference type="ChEBI" id="CHEBI:43474"/>
        <dbReference type="ChEBI" id="CHEBI:456216"/>
        <dbReference type="EC" id="3.6.4.13"/>
    </reaction>
</comment>
<name>A0A9N9AE55_9GLOM</name>
<evidence type="ECO:0000256" key="3">
    <source>
        <dbReference type="ARBA" id="ARBA00022801"/>
    </source>
</evidence>
<protein>
    <recommendedName>
        <fullName evidence="1">RNA helicase</fullName>
        <ecNumber evidence="1">3.6.4.13</ecNumber>
    </recommendedName>
</protein>
<evidence type="ECO:0000256" key="5">
    <source>
        <dbReference type="ARBA" id="ARBA00022840"/>
    </source>
</evidence>
<evidence type="ECO:0000256" key="1">
    <source>
        <dbReference type="ARBA" id="ARBA00012552"/>
    </source>
</evidence>
<dbReference type="PANTHER" id="PTHR47959">
    <property type="entry name" value="ATP-DEPENDENT RNA HELICASE RHLE-RELATED"/>
    <property type="match status" value="1"/>
</dbReference>
<dbReference type="GO" id="GO:0016787">
    <property type="term" value="F:hydrolase activity"/>
    <property type="evidence" value="ECO:0007669"/>
    <property type="project" value="UniProtKB-KW"/>
</dbReference>
<sequence length="151" mass="17284">MWERKLKGKGQNIVSHVEVAETGSGKTLVFGLPILQYLVNEETYQDDTRTNELVALIVTPTRKLAIFILSIGKFDDVKIITLVSDMAVRLMDRHSNIIVATPGRCIKFFVLEYARVPVEHFYYVHRSGRTARVQRERISFMLCSPEEIVLS</sequence>
<keyword evidence="2" id="KW-0547">Nucleotide-binding</keyword>
<keyword evidence="4" id="KW-0347">Helicase</keyword>
<dbReference type="PROSITE" id="PS51192">
    <property type="entry name" value="HELICASE_ATP_BIND_1"/>
    <property type="match status" value="1"/>
</dbReference>
<dbReference type="GO" id="GO:0003723">
    <property type="term" value="F:RNA binding"/>
    <property type="evidence" value="ECO:0007669"/>
    <property type="project" value="UniProtKB-KW"/>
</dbReference>
<evidence type="ECO:0000256" key="7">
    <source>
        <dbReference type="ARBA" id="ARBA00047984"/>
    </source>
</evidence>
<dbReference type="EC" id="3.6.4.13" evidence="1"/>
<comment type="caution">
    <text evidence="9">The sequence shown here is derived from an EMBL/GenBank/DDBJ whole genome shotgun (WGS) entry which is preliminary data.</text>
</comment>
<dbReference type="OrthoDB" id="10256233at2759"/>
<dbReference type="InterPro" id="IPR027417">
    <property type="entry name" value="P-loop_NTPase"/>
</dbReference>
<dbReference type="GO" id="GO:0005524">
    <property type="term" value="F:ATP binding"/>
    <property type="evidence" value="ECO:0007669"/>
    <property type="project" value="UniProtKB-KW"/>
</dbReference>
<evidence type="ECO:0000259" key="8">
    <source>
        <dbReference type="PROSITE" id="PS51192"/>
    </source>
</evidence>
<dbReference type="GO" id="GO:0005829">
    <property type="term" value="C:cytosol"/>
    <property type="evidence" value="ECO:0007669"/>
    <property type="project" value="TreeGrafter"/>
</dbReference>
<dbReference type="AlphaFoldDB" id="A0A9N9AE55"/>
<evidence type="ECO:0000256" key="6">
    <source>
        <dbReference type="ARBA" id="ARBA00022884"/>
    </source>
</evidence>
<keyword evidence="6" id="KW-0694">RNA-binding</keyword>
<keyword evidence="5" id="KW-0067">ATP-binding</keyword>
<dbReference type="SUPFAM" id="SSF52540">
    <property type="entry name" value="P-loop containing nucleoside triphosphate hydrolases"/>
    <property type="match status" value="1"/>
</dbReference>
<proteinExistence type="predicted"/>
<feature type="domain" description="Helicase ATP-binding" evidence="8">
    <location>
        <begin position="19"/>
        <end position="151"/>
    </location>
</feature>
<dbReference type="Gene3D" id="3.40.50.300">
    <property type="entry name" value="P-loop containing nucleotide triphosphate hydrolases"/>
    <property type="match status" value="1"/>
</dbReference>
<evidence type="ECO:0000313" key="9">
    <source>
        <dbReference type="EMBL" id="CAG8527597.1"/>
    </source>
</evidence>
<reference evidence="9" key="1">
    <citation type="submission" date="2021-06" db="EMBL/GenBank/DDBJ databases">
        <authorList>
            <person name="Kallberg Y."/>
            <person name="Tangrot J."/>
            <person name="Rosling A."/>
        </authorList>
    </citation>
    <scope>NUCLEOTIDE SEQUENCE</scope>
    <source>
        <strain evidence="9">MT106</strain>
    </source>
</reference>